<dbReference type="AlphaFoldDB" id="A0AAN7PHM7"/>
<accession>A0AAN7PHM7</accession>
<dbReference type="PANTHER" id="PTHR45649:SF23">
    <property type="entry name" value="TRANSPORTER, PUTATIVE (EUROFUNG)-RELATED"/>
    <property type="match status" value="1"/>
</dbReference>
<feature type="region of interest" description="Disordered" evidence="6">
    <location>
        <begin position="1"/>
        <end position="20"/>
    </location>
</feature>
<evidence type="ECO:0000256" key="2">
    <source>
        <dbReference type="ARBA" id="ARBA00022448"/>
    </source>
</evidence>
<feature type="transmembrane region" description="Helical" evidence="7">
    <location>
        <begin position="329"/>
        <end position="355"/>
    </location>
</feature>
<evidence type="ECO:0000256" key="6">
    <source>
        <dbReference type="SAM" id="MobiDB-lite"/>
    </source>
</evidence>
<sequence length="537" mass="57940">MSRRISKESPNSLGEKHGGISGDDVLINGRRGSADDMLAVLGYQAELVRSRSTLQVAFMSFVLASVPYGLATTLYYPLIGGGPVAVIWGWVAVCLIILCVAISLGEITSVYPTAGGVYYQTYMLSSPKYRNITAWICGWAYSLGNMTITLSVNFGTTLFFIGCVNIFTDADGVGIWTATTWQTWLLFVAITLLCNAISALGNKWLPLLDTFAIFWTFAGVFAIIITILVVARNGRHNASYALGNFTASSGWVPGWSFFIGLLHAAYATSATGMILSMCEEVRQPATQVPKAMVGTVVLNMICGFIFLVPLCFVLPAIEDLILLAQPFPYIIAQAVGSQGGAFALCVPIMVLGILCGVGCTTASSRCVWAFSRDGAIPGYQLWKQVNHKLDVPLNAMMLCMVCEILLGLIYFGSTAAFNGFSGAGVIFLTIAYVMPIIVSLIGRRKALKNGVYDFGAFGYFCNFVAVAWTLLVTPLFSMPSYLPVPATGMNYASAVFVGGVAVSAIWYFVWGIKNYVGPPAAQEEVERRRSSIVINHH</sequence>
<keyword evidence="9" id="KW-1185">Reference proteome</keyword>
<feature type="transmembrane region" description="Helical" evidence="7">
    <location>
        <begin position="85"/>
        <end position="111"/>
    </location>
</feature>
<feature type="transmembrane region" description="Helical" evidence="7">
    <location>
        <begin position="423"/>
        <end position="442"/>
    </location>
</feature>
<name>A0AAN7PHM7_9EURO</name>
<feature type="transmembrane region" description="Helical" evidence="7">
    <location>
        <begin position="391"/>
        <end position="411"/>
    </location>
</feature>
<feature type="transmembrane region" description="Helical" evidence="7">
    <location>
        <begin position="181"/>
        <end position="200"/>
    </location>
</feature>
<dbReference type="Pfam" id="PF13520">
    <property type="entry name" value="AA_permease_2"/>
    <property type="match status" value="1"/>
</dbReference>
<evidence type="ECO:0008006" key="10">
    <source>
        <dbReference type="Google" id="ProtNLM"/>
    </source>
</evidence>
<gene>
    <name evidence="8" type="ORF">LTR05_008529</name>
</gene>
<dbReference type="EMBL" id="JAVRRJ010000013">
    <property type="protein sequence ID" value="KAK5080586.1"/>
    <property type="molecule type" value="Genomic_DNA"/>
</dbReference>
<evidence type="ECO:0000256" key="5">
    <source>
        <dbReference type="ARBA" id="ARBA00023136"/>
    </source>
</evidence>
<dbReference type="Gene3D" id="1.20.1740.10">
    <property type="entry name" value="Amino acid/polyamine transporter I"/>
    <property type="match status" value="1"/>
</dbReference>
<evidence type="ECO:0000256" key="3">
    <source>
        <dbReference type="ARBA" id="ARBA00022692"/>
    </source>
</evidence>
<keyword evidence="3 7" id="KW-0812">Transmembrane</keyword>
<keyword evidence="5 7" id="KW-0472">Membrane</keyword>
<organism evidence="8 9">
    <name type="scientific">Lithohypha guttulata</name>
    <dbReference type="NCBI Taxonomy" id="1690604"/>
    <lineage>
        <taxon>Eukaryota</taxon>
        <taxon>Fungi</taxon>
        <taxon>Dikarya</taxon>
        <taxon>Ascomycota</taxon>
        <taxon>Pezizomycotina</taxon>
        <taxon>Eurotiomycetes</taxon>
        <taxon>Chaetothyriomycetidae</taxon>
        <taxon>Chaetothyriales</taxon>
        <taxon>Trichomeriaceae</taxon>
        <taxon>Lithohypha</taxon>
    </lineage>
</organism>
<proteinExistence type="predicted"/>
<dbReference type="PROSITE" id="PS00218">
    <property type="entry name" value="AMINO_ACID_PERMEASE_1"/>
    <property type="match status" value="1"/>
</dbReference>
<dbReference type="Proteomes" id="UP001309876">
    <property type="component" value="Unassembled WGS sequence"/>
</dbReference>
<dbReference type="GO" id="GO:0006865">
    <property type="term" value="P:amino acid transport"/>
    <property type="evidence" value="ECO:0007669"/>
    <property type="project" value="InterPro"/>
</dbReference>
<dbReference type="GO" id="GO:0022857">
    <property type="term" value="F:transmembrane transporter activity"/>
    <property type="evidence" value="ECO:0007669"/>
    <property type="project" value="InterPro"/>
</dbReference>
<dbReference type="PIRSF" id="PIRSF006060">
    <property type="entry name" value="AA_transporter"/>
    <property type="match status" value="1"/>
</dbReference>
<feature type="transmembrane region" description="Helical" evidence="7">
    <location>
        <begin position="212"/>
        <end position="231"/>
    </location>
</feature>
<keyword evidence="2" id="KW-0813">Transport</keyword>
<evidence type="ECO:0000256" key="4">
    <source>
        <dbReference type="ARBA" id="ARBA00022989"/>
    </source>
</evidence>
<feature type="transmembrane region" description="Helical" evidence="7">
    <location>
        <begin position="296"/>
        <end position="317"/>
    </location>
</feature>
<evidence type="ECO:0000313" key="9">
    <source>
        <dbReference type="Proteomes" id="UP001309876"/>
    </source>
</evidence>
<evidence type="ECO:0000256" key="7">
    <source>
        <dbReference type="SAM" id="Phobius"/>
    </source>
</evidence>
<dbReference type="InterPro" id="IPR002293">
    <property type="entry name" value="AA/rel_permease1"/>
</dbReference>
<feature type="transmembrane region" description="Helical" evidence="7">
    <location>
        <begin position="56"/>
        <end position="79"/>
    </location>
</feature>
<feature type="transmembrane region" description="Helical" evidence="7">
    <location>
        <begin position="488"/>
        <end position="509"/>
    </location>
</feature>
<comment type="caution">
    <text evidence="8">The sequence shown here is derived from an EMBL/GenBank/DDBJ whole genome shotgun (WGS) entry which is preliminary data.</text>
</comment>
<dbReference type="InterPro" id="IPR004840">
    <property type="entry name" value="Amino_acid_permease_CS"/>
</dbReference>
<dbReference type="PANTHER" id="PTHR45649">
    <property type="entry name" value="AMINO-ACID PERMEASE BAT1"/>
    <property type="match status" value="1"/>
</dbReference>
<comment type="subcellular location">
    <subcellularLocation>
        <location evidence="1">Membrane</location>
        <topology evidence="1">Multi-pass membrane protein</topology>
    </subcellularLocation>
</comment>
<evidence type="ECO:0000256" key="1">
    <source>
        <dbReference type="ARBA" id="ARBA00004141"/>
    </source>
</evidence>
<reference evidence="8 9" key="1">
    <citation type="submission" date="2023-08" db="EMBL/GenBank/DDBJ databases">
        <title>Black Yeasts Isolated from many extreme environments.</title>
        <authorList>
            <person name="Coleine C."/>
            <person name="Stajich J.E."/>
            <person name="Selbmann L."/>
        </authorList>
    </citation>
    <scope>NUCLEOTIDE SEQUENCE [LARGE SCALE GENOMIC DNA]</scope>
    <source>
        <strain evidence="8 9">CCFEE 5910</strain>
    </source>
</reference>
<evidence type="ECO:0000313" key="8">
    <source>
        <dbReference type="EMBL" id="KAK5080586.1"/>
    </source>
</evidence>
<keyword evidence="4 7" id="KW-1133">Transmembrane helix</keyword>
<dbReference type="GO" id="GO:0016020">
    <property type="term" value="C:membrane"/>
    <property type="evidence" value="ECO:0007669"/>
    <property type="project" value="UniProtKB-SubCell"/>
</dbReference>
<feature type="transmembrane region" description="Helical" evidence="7">
    <location>
        <begin position="132"/>
        <end position="161"/>
    </location>
</feature>
<feature type="transmembrane region" description="Helical" evidence="7">
    <location>
        <begin position="251"/>
        <end position="275"/>
    </location>
</feature>
<feature type="transmembrane region" description="Helical" evidence="7">
    <location>
        <begin position="454"/>
        <end position="476"/>
    </location>
</feature>
<protein>
    <recommendedName>
        <fullName evidence="10">Amino acid transporter</fullName>
    </recommendedName>
</protein>